<evidence type="ECO:0000256" key="6">
    <source>
        <dbReference type="PROSITE-ProRule" id="PRU00277"/>
    </source>
</evidence>
<keyword evidence="4 5" id="KW-0413">Isomerase</keyword>
<dbReference type="SUPFAM" id="SSF54534">
    <property type="entry name" value="FKBP-like"/>
    <property type="match status" value="1"/>
</dbReference>
<dbReference type="Gene3D" id="2.60.120.340">
    <property type="entry name" value="Nucleoplasmin core domain"/>
    <property type="match status" value="1"/>
</dbReference>
<dbReference type="HOGENOM" id="CLU_022297_3_0_1"/>
<evidence type="ECO:0000256" key="7">
    <source>
        <dbReference type="SAM" id="MobiDB-lite"/>
    </source>
</evidence>
<keyword evidence="10" id="KW-1185">Reference proteome</keyword>
<dbReference type="InterPro" id="IPR046357">
    <property type="entry name" value="PPIase_dom_sf"/>
</dbReference>
<evidence type="ECO:0000256" key="1">
    <source>
        <dbReference type="ARBA" id="ARBA00000971"/>
    </source>
</evidence>
<dbReference type="Pfam" id="PF00254">
    <property type="entry name" value="FKBP_C"/>
    <property type="match status" value="1"/>
</dbReference>
<dbReference type="STRING" id="685588.A0A067T0C0"/>
<dbReference type="PROSITE" id="PS50059">
    <property type="entry name" value="FKBP_PPIASE"/>
    <property type="match status" value="1"/>
</dbReference>
<dbReference type="AlphaFoldDB" id="A0A067T0C0"/>
<evidence type="ECO:0000256" key="4">
    <source>
        <dbReference type="ARBA" id="ARBA00023235"/>
    </source>
</evidence>
<dbReference type="InterPro" id="IPR023566">
    <property type="entry name" value="PPIase_Fpr3/Fpr4-like"/>
</dbReference>
<name>A0A067T0C0_GALM3</name>
<evidence type="ECO:0000259" key="8">
    <source>
        <dbReference type="PROSITE" id="PS50059"/>
    </source>
</evidence>
<feature type="region of interest" description="Disordered" evidence="7">
    <location>
        <begin position="163"/>
        <end position="259"/>
    </location>
</feature>
<dbReference type="PANTHER" id="PTHR43811:SF19">
    <property type="entry name" value="39 KDA FK506-BINDING NUCLEAR PROTEIN"/>
    <property type="match status" value="1"/>
</dbReference>
<evidence type="ECO:0000256" key="2">
    <source>
        <dbReference type="ARBA" id="ARBA00007838"/>
    </source>
</evidence>
<protein>
    <recommendedName>
        <fullName evidence="5">FK506-binding protein</fullName>
        <ecNumber evidence="5">5.2.1.8</ecNumber>
    </recommendedName>
</protein>
<dbReference type="FunFam" id="3.10.50.40:FF:000006">
    <property type="entry name" value="Peptidyl-prolyl cis-trans isomerase"/>
    <property type="match status" value="1"/>
</dbReference>
<organism evidence="9 10">
    <name type="scientific">Galerina marginata (strain CBS 339.88)</name>
    <dbReference type="NCBI Taxonomy" id="685588"/>
    <lineage>
        <taxon>Eukaryota</taxon>
        <taxon>Fungi</taxon>
        <taxon>Dikarya</taxon>
        <taxon>Basidiomycota</taxon>
        <taxon>Agaricomycotina</taxon>
        <taxon>Agaricomycetes</taxon>
        <taxon>Agaricomycetidae</taxon>
        <taxon>Agaricales</taxon>
        <taxon>Agaricineae</taxon>
        <taxon>Strophariaceae</taxon>
        <taxon>Galerina</taxon>
    </lineage>
</organism>
<accession>A0A067T0C0</accession>
<dbReference type="Gene3D" id="3.10.50.40">
    <property type="match status" value="1"/>
</dbReference>
<dbReference type="PIRSF" id="PIRSF001473">
    <property type="entry name" value="FK506-bp_FPR3"/>
    <property type="match status" value="1"/>
</dbReference>
<dbReference type="Proteomes" id="UP000027222">
    <property type="component" value="Unassembled WGS sequence"/>
</dbReference>
<evidence type="ECO:0000313" key="9">
    <source>
        <dbReference type="EMBL" id="KDR75777.1"/>
    </source>
</evidence>
<evidence type="ECO:0000256" key="3">
    <source>
        <dbReference type="ARBA" id="ARBA00023110"/>
    </source>
</evidence>
<dbReference type="GO" id="GO:0000785">
    <property type="term" value="C:chromatin"/>
    <property type="evidence" value="ECO:0007669"/>
    <property type="project" value="TreeGrafter"/>
</dbReference>
<dbReference type="GO" id="GO:0003755">
    <property type="term" value="F:peptidyl-prolyl cis-trans isomerase activity"/>
    <property type="evidence" value="ECO:0007669"/>
    <property type="project" value="UniProtKB-KW"/>
</dbReference>
<keyword evidence="3 5" id="KW-0697">Rotamase</keyword>
<dbReference type="Pfam" id="PF17800">
    <property type="entry name" value="NPL"/>
    <property type="match status" value="1"/>
</dbReference>
<dbReference type="EC" id="5.2.1.8" evidence="5"/>
<comment type="catalytic activity">
    <reaction evidence="1 5 6">
        <text>[protein]-peptidylproline (omega=180) = [protein]-peptidylproline (omega=0)</text>
        <dbReference type="Rhea" id="RHEA:16237"/>
        <dbReference type="Rhea" id="RHEA-COMP:10747"/>
        <dbReference type="Rhea" id="RHEA-COMP:10748"/>
        <dbReference type="ChEBI" id="CHEBI:83833"/>
        <dbReference type="ChEBI" id="CHEBI:83834"/>
        <dbReference type="EC" id="5.2.1.8"/>
    </reaction>
</comment>
<evidence type="ECO:0000256" key="5">
    <source>
        <dbReference type="PIRNR" id="PIRNR001473"/>
    </source>
</evidence>
<feature type="compositionally biased region" description="Basic and acidic residues" evidence="7">
    <location>
        <begin position="166"/>
        <end position="200"/>
    </location>
</feature>
<feature type="domain" description="PPIase FKBP-type" evidence="8">
    <location>
        <begin position="281"/>
        <end position="367"/>
    </location>
</feature>
<proteinExistence type="inferred from homology"/>
<dbReference type="PANTHER" id="PTHR43811">
    <property type="entry name" value="FKBP-TYPE PEPTIDYL-PROLYL CIS-TRANS ISOMERASE FKPA"/>
    <property type="match status" value="1"/>
</dbReference>
<dbReference type="GO" id="GO:0005730">
    <property type="term" value="C:nucleolus"/>
    <property type="evidence" value="ECO:0007669"/>
    <property type="project" value="TreeGrafter"/>
</dbReference>
<dbReference type="InterPro" id="IPR001179">
    <property type="entry name" value="PPIase_FKBP_dom"/>
</dbReference>
<sequence>MSTVLGLWHMTLDGGQEKTIHPPVTVHVTNVSFGEEIADTQSRTVVKLKFESLMPDEDESEEKDEEKDEPDLLATTVLCALTPGKIEHASINITLDADSEFTIQVTGKNKVYLSGNYIRQLDDQEPQSDGSDSEGAYDLEEDAYDLREVSSDVEMHPDDLADLESDASRFEEVEEGESPKTAKRPRESDIADETKPESASKKKNKKLKTDEGNALPAPVEEEKKDKKKKDKKDKKDKTPTIETKEKKDDKGEKTPSAKKTVAGGIIIQDAKIGTGPMAKKGNAVRMRYIGKLTNGKEFDRNVSGKPFTFNLGKGEVIKGWDEGIVGMQAGGERVLTIPPNMAYGSKKQDRIPANSTLVFEVKLLEIK</sequence>
<gene>
    <name evidence="9" type="ORF">GALMADRAFT_248463</name>
</gene>
<dbReference type="OrthoDB" id="77911at2759"/>
<dbReference type="EMBL" id="KL142380">
    <property type="protein sequence ID" value="KDR75777.1"/>
    <property type="molecule type" value="Genomic_DNA"/>
</dbReference>
<reference evidence="10" key="1">
    <citation type="journal article" date="2014" name="Proc. Natl. Acad. Sci. U.S.A.">
        <title>Extensive sampling of basidiomycete genomes demonstrates inadequacy of the white-rot/brown-rot paradigm for wood decay fungi.</title>
        <authorList>
            <person name="Riley R."/>
            <person name="Salamov A.A."/>
            <person name="Brown D.W."/>
            <person name="Nagy L.G."/>
            <person name="Floudas D."/>
            <person name="Held B.W."/>
            <person name="Levasseur A."/>
            <person name="Lombard V."/>
            <person name="Morin E."/>
            <person name="Otillar R."/>
            <person name="Lindquist E.A."/>
            <person name="Sun H."/>
            <person name="LaButti K.M."/>
            <person name="Schmutz J."/>
            <person name="Jabbour D."/>
            <person name="Luo H."/>
            <person name="Baker S.E."/>
            <person name="Pisabarro A.G."/>
            <person name="Walton J.D."/>
            <person name="Blanchette R.A."/>
            <person name="Henrissat B."/>
            <person name="Martin F."/>
            <person name="Cullen D."/>
            <person name="Hibbett D.S."/>
            <person name="Grigoriev I.V."/>
        </authorList>
    </citation>
    <scope>NUCLEOTIDE SEQUENCE [LARGE SCALE GENOMIC DNA]</scope>
    <source>
        <strain evidence="10">CBS 339.88</strain>
    </source>
</reference>
<comment type="similarity">
    <text evidence="2">Belongs to the FKBP-type PPIase family. FKBP3/4 subfamily.</text>
</comment>
<evidence type="ECO:0000313" key="10">
    <source>
        <dbReference type="Proteomes" id="UP000027222"/>
    </source>
</evidence>
<feature type="compositionally biased region" description="Basic and acidic residues" evidence="7">
    <location>
        <begin position="233"/>
        <end position="255"/>
    </location>
</feature>
<dbReference type="InterPro" id="IPR041232">
    <property type="entry name" value="NPL"/>
</dbReference>